<protein>
    <submittedName>
        <fullName evidence="6">Lytic transglycosylase domain-containing protein</fullName>
    </submittedName>
</protein>
<evidence type="ECO:0000256" key="4">
    <source>
        <dbReference type="SAM" id="MobiDB-lite"/>
    </source>
</evidence>
<dbReference type="InterPro" id="IPR023346">
    <property type="entry name" value="Lysozyme-like_dom_sf"/>
</dbReference>
<dbReference type="SUPFAM" id="SSF53955">
    <property type="entry name" value="Lysozyme-like"/>
    <property type="match status" value="1"/>
</dbReference>
<organism evidence="6 7">
    <name type="scientific">Sphingomonas xanthus</name>
    <dbReference type="NCBI Taxonomy" id="2594473"/>
    <lineage>
        <taxon>Bacteria</taxon>
        <taxon>Pseudomonadati</taxon>
        <taxon>Pseudomonadota</taxon>
        <taxon>Alphaproteobacteria</taxon>
        <taxon>Sphingomonadales</taxon>
        <taxon>Sphingomonadaceae</taxon>
        <taxon>Sphingomonas</taxon>
    </lineage>
</organism>
<dbReference type="InterPro" id="IPR008939">
    <property type="entry name" value="Lytic_TGlycosylase_superhlx_U"/>
</dbReference>
<keyword evidence="7" id="KW-1185">Reference proteome</keyword>
<dbReference type="Gene3D" id="1.25.20.10">
    <property type="entry name" value="Bacterial muramidases"/>
    <property type="match status" value="1"/>
</dbReference>
<dbReference type="EMBL" id="CP041659">
    <property type="protein sequence ID" value="QDP18569.1"/>
    <property type="molecule type" value="Genomic_DNA"/>
</dbReference>
<dbReference type="PANTHER" id="PTHR37423">
    <property type="entry name" value="SOLUBLE LYTIC MUREIN TRANSGLYCOSYLASE-RELATED"/>
    <property type="match status" value="1"/>
</dbReference>
<dbReference type="GO" id="GO:0042597">
    <property type="term" value="C:periplasmic space"/>
    <property type="evidence" value="ECO:0007669"/>
    <property type="project" value="InterPro"/>
</dbReference>
<dbReference type="PANTHER" id="PTHR37423:SF2">
    <property type="entry name" value="MEMBRANE-BOUND LYTIC MUREIN TRANSGLYCOSYLASE C"/>
    <property type="match status" value="1"/>
</dbReference>
<proteinExistence type="inferred from homology"/>
<dbReference type="AlphaFoldDB" id="A0A516INW1"/>
<name>A0A516INW1_9SPHN</name>
<dbReference type="Gene3D" id="1.10.530.10">
    <property type="match status" value="1"/>
</dbReference>
<feature type="region of interest" description="Disordered" evidence="4">
    <location>
        <begin position="50"/>
        <end position="73"/>
    </location>
</feature>
<keyword evidence="3" id="KW-0732">Signal</keyword>
<evidence type="ECO:0000256" key="3">
    <source>
        <dbReference type="ARBA" id="ARBA00022729"/>
    </source>
</evidence>
<sequence length="602" mass="65692">MAAAASLRQGLGLAGLAAADGKGRLMRGVIALLMLTAAYSAMAQESTLAEDPLAPVDENDTPTPVTTSPTPPPQPVIVKPLVIPKNWREVFAAIRASDWPSAQAGIATLPDGLLKPVAQAELFTARNSPRVELEAVVSLLARAPDLPKASQLQRIALARGATSVPTIPREARMVPLGSAPRRQRARPIEGEPAAVQLRTALQPFVDANSPVEAEALFQQALPTLSYEARAEAAQRVAWIYYVTGQDEHARRVAQAGIPGAVGVWATQAHWVAGLASWRLDDCNSAAMHFRAVASGQAESELNAAGAYWASRAEIACRRPQAAEGLLKLAARSPESFYGLVARETLGMDKRLPELPNTAFERIERLPNIQRALQLIEIGEYNLAEEHIRHQARIGSPADHPALISLSRRLDFAGAQYWLAHNGPSGSRVPAAARYPLPRWTPQRGWRIDPALAYAHARQESDFRIGAISSAGAVGLMQVRPGTAGDFARARGETVGDLRYPPTNLEYGQSFIEMMRRNPITQGQLLKVMAAYNAGPVPVSRWNYINDKGDPLLWIESLPYWETRYYIPAVLRNFWVNQGLQNDGTPTLTAIAEHRWPDFPTRR</sequence>
<evidence type="ECO:0000259" key="5">
    <source>
        <dbReference type="Pfam" id="PF01464"/>
    </source>
</evidence>
<dbReference type="CDD" id="cd13401">
    <property type="entry name" value="Slt70-like"/>
    <property type="match status" value="1"/>
</dbReference>
<evidence type="ECO:0000256" key="2">
    <source>
        <dbReference type="ARBA" id="ARBA00009387"/>
    </source>
</evidence>
<evidence type="ECO:0000313" key="6">
    <source>
        <dbReference type="EMBL" id="QDP18569.1"/>
    </source>
</evidence>
<dbReference type="KEGG" id="sxa:FMM02_00490"/>
<evidence type="ECO:0000313" key="7">
    <source>
        <dbReference type="Proteomes" id="UP000321857"/>
    </source>
</evidence>
<accession>A0A516INW1</accession>
<comment type="similarity">
    <text evidence="2">Belongs to the virb1 family.</text>
</comment>
<comment type="similarity">
    <text evidence="1">Belongs to the transglycosylase Slt family.</text>
</comment>
<feature type="domain" description="Transglycosylase SLT" evidence="5">
    <location>
        <begin position="444"/>
        <end position="547"/>
    </location>
</feature>
<dbReference type="SUPFAM" id="SSF48435">
    <property type="entry name" value="Bacterial muramidases"/>
    <property type="match status" value="1"/>
</dbReference>
<dbReference type="Proteomes" id="UP000321857">
    <property type="component" value="Chromosome"/>
</dbReference>
<dbReference type="InterPro" id="IPR008258">
    <property type="entry name" value="Transglycosylase_SLT_dom_1"/>
</dbReference>
<reference evidence="6 7" key="1">
    <citation type="submission" date="2019-07" db="EMBL/GenBank/DDBJ databases">
        <title>Sphingomonas AE3 Genome sequencing and assembly.</title>
        <authorList>
            <person name="Kim H."/>
        </authorList>
    </citation>
    <scope>NUCLEOTIDE SEQUENCE [LARGE SCALE GENOMIC DNA]</scope>
    <source>
        <strain evidence="6 7">AE3</strain>
    </source>
</reference>
<dbReference type="GO" id="GO:0004553">
    <property type="term" value="F:hydrolase activity, hydrolyzing O-glycosyl compounds"/>
    <property type="evidence" value="ECO:0007669"/>
    <property type="project" value="InterPro"/>
</dbReference>
<dbReference type="Pfam" id="PF01464">
    <property type="entry name" value="SLT"/>
    <property type="match status" value="1"/>
</dbReference>
<dbReference type="OrthoDB" id="9815002at2"/>
<evidence type="ECO:0000256" key="1">
    <source>
        <dbReference type="ARBA" id="ARBA00007734"/>
    </source>
</evidence>
<gene>
    <name evidence="6" type="ORF">FMM02_00490</name>
</gene>